<accession>A0A0F5IVI8</accession>
<comment type="caution">
    <text evidence="1">The sequence shown here is derived from an EMBL/GenBank/DDBJ whole genome shotgun (WGS) entry which is preliminary data.</text>
</comment>
<dbReference type="RefSeq" id="WP_028728175.1">
    <property type="nucleotide sequence ID" value="NZ_AUAE01000027.1"/>
</dbReference>
<organism evidence="1 2">
    <name type="scientific">Parabacteroides gordonii MS-1 = DSM 23371</name>
    <dbReference type="NCBI Taxonomy" id="1203610"/>
    <lineage>
        <taxon>Bacteria</taxon>
        <taxon>Pseudomonadati</taxon>
        <taxon>Bacteroidota</taxon>
        <taxon>Bacteroidia</taxon>
        <taxon>Bacteroidales</taxon>
        <taxon>Tannerellaceae</taxon>
        <taxon>Parabacteroides</taxon>
    </lineage>
</organism>
<sequence>MIKSDTWQVDRSKDVMTLREYKLQELHRFTKSLVVVYDTEKSECAMLKDLLEKIAAHTMEAIKNGGPFYTTSEVFDSIDRKFGWK</sequence>
<name>A0A0F5IVI8_9BACT</name>
<dbReference type="HOGENOM" id="CLU_2509670_0_0_10"/>
<reference evidence="1 2" key="1">
    <citation type="submission" date="2013-04" db="EMBL/GenBank/DDBJ databases">
        <title>The Genome Sequence of Parabacteroides gordonii DSM 23371.</title>
        <authorList>
            <consortium name="The Broad Institute Genomics Platform"/>
            <person name="Earl A."/>
            <person name="Ward D."/>
            <person name="Feldgarden M."/>
            <person name="Gevers D."/>
            <person name="Martens E."/>
            <person name="Sakamoto M."/>
            <person name="Benno Y."/>
            <person name="Suzuki N."/>
            <person name="Matsunaga N."/>
            <person name="Koshihara K."/>
            <person name="Seki M."/>
            <person name="Komiya H."/>
            <person name="Walker B."/>
            <person name="Young S."/>
            <person name="Zeng Q."/>
            <person name="Gargeya S."/>
            <person name="Fitzgerald M."/>
            <person name="Haas B."/>
            <person name="Abouelleil A."/>
            <person name="Allen A.W."/>
            <person name="Alvarado L."/>
            <person name="Arachchi H.M."/>
            <person name="Berlin A.M."/>
            <person name="Chapman S.B."/>
            <person name="Gainer-Dewar J."/>
            <person name="Goldberg J."/>
            <person name="Griggs A."/>
            <person name="Gujja S."/>
            <person name="Hansen M."/>
            <person name="Howarth C."/>
            <person name="Imamovic A."/>
            <person name="Ireland A."/>
            <person name="Larimer J."/>
            <person name="McCowan C."/>
            <person name="Murphy C."/>
            <person name="Pearson M."/>
            <person name="Poon T.W."/>
            <person name="Priest M."/>
            <person name="Roberts A."/>
            <person name="Saif S."/>
            <person name="Shea T."/>
            <person name="Sisk P."/>
            <person name="Sykes S."/>
            <person name="Wortman J."/>
            <person name="Nusbaum C."/>
            <person name="Birren B."/>
        </authorList>
    </citation>
    <scope>NUCLEOTIDE SEQUENCE [LARGE SCALE GENOMIC DNA]</scope>
    <source>
        <strain evidence="1 2">MS-1</strain>
    </source>
</reference>
<dbReference type="PATRIC" id="fig|1203610.3.peg.4719"/>
<evidence type="ECO:0000313" key="2">
    <source>
        <dbReference type="Proteomes" id="UP000033035"/>
    </source>
</evidence>
<dbReference type="AlphaFoldDB" id="A0A0F5IVI8"/>
<keyword evidence="2" id="KW-1185">Reference proteome</keyword>
<protein>
    <submittedName>
        <fullName evidence="1">Uncharacterized protein</fullName>
    </submittedName>
</protein>
<dbReference type="Proteomes" id="UP000033035">
    <property type="component" value="Unassembled WGS sequence"/>
</dbReference>
<gene>
    <name evidence="1" type="ORF">HMPREF1536_04628</name>
</gene>
<proteinExistence type="predicted"/>
<dbReference type="EMBL" id="AQHW01000025">
    <property type="protein sequence ID" value="KKB49563.1"/>
    <property type="molecule type" value="Genomic_DNA"/>
</dbReference>
<evidence type="ECO:0000313" key="1">
    <source>
        <dbReference type="EMBL" id="KKB49563.1"/>
    </source>
</evidence>
<dbReference type="STRING" id="1203610.HMPREF1536_04628"/>